<sequence length="144" mass="17223">MEIDYRKINPEQMAQLFPIFEKYMRGIIENSVGWDEAFQKEEFSSKLKPEWFRWVYVNGQQAGLICVQQKPTEMYLYLIILFEEFQGKGLARALMLNLKSSAERQNLNLAWSCLSNNKKALRLYDSMPNVSRRTEGLFYRYVWR</sequence>
<organism evidence="2">
    <name type="scientific">Rouxiella sp. WC2420</name>
    <dbReference type="NCBI Taxonomy" id="3234145"/>
    <lineage>
        <taxon>Bacteria</taxon>
        <taxon>Pseudomonadati</taxon>
        <taxon>Pseudomonadota</taxon>
        <taxon>Gammaproteobacteria</taxon>
        <taxon>Enterobacterales</taxon>
        <taxon>Yersiniaceae</taxon>
        <taxon>Rouxiella</taxon>
    </lineage>
</organism>
<dbReference type="PROSITE" id="PS51186">
    <property type="entry name" value="GNAT"/>
    <property type="match status" value="1"/>
</dbReference>
<dbReference type="Gene3D" id="3.40.630.30">
    <property type="match status" value="1"/>
</dbReference>
<feature type="domain" description="N-acetyltransferase" evidence="1">
    <location>
        <begin position="3"/>
        <end position="144"/>
    </location>
</feature>
<gene>
    <name evidence="2" type="ORF">AB3G37_09535</name>
</gene>
<protein>
    <submittedName>
        <fullName evidence="2">GNAT family N-acetyltransferase</fullName>
        <ecNumber evidence="2">2.3.1.-</ecNumber>
    </submittedName>
</protein>
<dbReference type="AlphaFoldDB" id="A0AB39VXE7"/>
<evidence type="ECO:0000313" key="2">
    <source>
        <dbReference type="EMBL" id="XDU74289.1"/>
    </source>
</evidence>
<dbReference type="CDD" id="cd04301">
    <property type="entry name" value="NAT_SF"/>
    <property type="match status" value="1"/>
</dbReference>
<evidence type="ECO:0000259" key="1">
    <source>
        <dbReference type="PROSITE" id="PS51186"/>
    </source>
</evidence>
<keyword evidence="2" id="KW-0012">Acyltransferase</keyword>
<dbReference type="GO" id="GO:0016747">
    <property type="term" value="F:acyltransferase activity, transferring groups other than amino-acyl groups"/>
    <property type="evidence" value="ECO:0007669"/>
    <property type="project" value="InterPro"/>
</dbReference>
<keyword evidence="2" id="KW-0808">Transferase</keyword>
<reference evidence="2" key="1">
    <citation type="submission" date="2024-07" db="EMBL/GenBank/DDBJ databases">
        <authorList>
            <person name="Biller S.J."/>
        </authorList>
    </citation>
    <scope>NUCLEOTIDE SEQUENCE</scope>
    <source>
        <strain evidence="2">WC2420</strain>
    </source>
</reference>
<dbReference type="Pfam" id="PF00583">
    <property type="entry name" value="Acetyltransf_1"/>
    <property type="match status" value="1"/>
</dbReference>
<dbReference type="InterPro" id="IPR016181">
    <property type="entry name" value="Acyl_CoA_acyltransferase"/>
</dbReference>
<dbReference type="EMBL" id="CP165628">
    <property type="protein sequence ID" value="XDU74289.1"/>
    <property type="molecule type" value="Genomic_DNA"/>
</dbReference>
<dbReference type="SUPFAM" id="SSF55729">
    <property type="entry name" value="Acyl-CoA N-acyltransferases (Nat)"/>
    <property type="match status" value="1"/>
</dbReference>
<name>A0AB39VXE7_9GAMM</name>
<dbReference type="EC" id="2.3.1.-" evidence="2"/>
<accession>A0AB39VXE7</accession>
<proteinExistence type="predicted"/>
<dbReference type="InterPro" id="IPR000182">
    <property type="entry name" value="GNAT_dom"/>
</dbReference>
<dbReference type="RefSeq" id="WP_369790479.1">
    <property type="nucleotide sequence ID" value="NZ_CP165628.1"/>
</dbReference>